<gene>
    <name evidence="1" type="ORF">CTEN210_07184</name>
</gene>
<dbReference type="EMBL" id="BLLK01000040">
    <property type="protein sequence ID" value="GFH50708.1"/>
    <property type="molecule type" value="Genomic_DNA"/>
</dbReference>
<evidence type="ECO:0000313" key="2">
    <source>
        <dbReference type="Proteomes" id="UP001054902"/>
    </source>
</evidence>
<dbReference type="Proteomes" id="UP001054902">
    <property type="component" value="Unassembled WGS sequence"/>
</dbReference>
<reference evidence="1 2" key="1">
    <citation type="journal article" date="2021" name="Sci. Rep.">
        <title>The genome of the diatom Chaetoceros tenuissimus carries an ancient integrated fragment of an extant virus.</title>
        <authorList>
            <person name="Hongo Y."/>
            <person name="Kimura K."/>
            <person name="Takaki Y."/>
            <person name="Yoshida Y."/>
            <person name="Baba S."/>
            <person name="Kobayashi G."/>
            <person name="Nagasaki K."/>
            <person name="Hano T."/>
            <person name="Tomaru Y."/>
        </authorList>
    </citation>
    <scope>NUCLEOTIDE SEQUENCE [LARGE SCALE GENOMIC DNA]</scope>
    <source>
        <strain evidence="1 2">NIES-3715</strain>
    </source>
</reference>
<protein>
    <submittedName>
        <fullName evidence="1">Uncharacterized protein</fullName>
    </submittedName>
</protein>
<proteinExistence type="predicted"/>
<comment type="caution">
    <text evidence="1">The sequence shown here is derived from an EMBL/GenBank/DDBJ whole genome shotgun (WGS) entry which is preliminary data.</text>
</comment>
<keyword evidence="2" id="KW-1185">Reference proteome</keyword>
<dbReference type="AlphaFoldDB" id="A0AAD3CR93"/>
<organism evidence="1 2">
    <name type="scientific">Chaetoceros tenuissimus</name>
    <dbReference type="NCBI Taxonomy" id="426638"/>
    <lineage>
        <taxon>Eukaryota</taxon>
        <taxon>Sar</taxon>
        <taxon>Stramenopiles</taxon>
        <taxon>Ochrophyta</taxon>
        <taxon>Bacillariophyta</taxon>
        <taxon>Coscinodiscophyceae</taxon>
        <taxon>Chaetocerotophycidae</taxon>
        <taxon>Chaetocerotales</taxon>
        <taxon>Chaetocerotaceae</taxon>
        <taxon>Chaetoceros</taxon>
    </lineage>
</organism>
<accession>A0AAD3CR93</accession>
<name>A0AAD3CR93_9STRA</name>
<evidence type="ECO:0000313" key="1">
    <source>
        <dbReference type="EMBL" id="GFH50708.1"/>
    </source>
</evidence>
<sequence length="187" mass="21021">MISRQMNKNKLTKYNPLEGPSDATAVSLATVYNPNNKHEELKSNMLILFDEGASGSMIKEEIVQDFLEAFGIEQNVEYMTRAGSLACNKRISLQVTFDEFGGATRIHHEFDVYPNRTPVPPYGFAVSQLQPTRADRTGWGHPANRQSPATDRCPHPVFVEAHWPQGTSLVGIYPYYPPLPTHTKLFL</sequence>